<reference evidence="6" key="2">
    <citation type="submission" date="2022-11" db="EMBL/GenBank/DDBJ databases">
        <title>Streptococcus macedonicus and Acinetobacter baumannii: co-inhabitants of the cheese production environment.</title>
        <authorList>
            <person name="Johnson J."/>
            <person name="Curtin C."/>
            <person name="Waite-Cusic J."/>
        </authorList>
    </citation>
    <scope>NUCLEOTIDE SEQUENCE [LARGE SCALE GENOMIC DNA]</scope>
    <source>
        <strain evidence="6">E28</strain>
    </source>
</reference>
<dbReference type="Pfam" id="PF00106">
    <property type="entry name" value="adh_short"/>
    <property type="match status" value="1"/>
</dbReference>
<sequence>MTSRFCCKVLNGIYAVLPYMREQKQGHIINMASIAGHIVFQGSAVYCATKTAVRAISEGLRMEESPESNIRSTIISPGSILTELSSHITDSEQKQAIDQIESQVGIDPKNIAEAIYYAINQPEDVGVNEILVRPTKQEL</sequence>
<dbReference type="InterPro" id="IPR036291">
    <property type="entry name" value="NAD(P)-bd_dom_sf"/>
</dbReference>
<protein>
    <submittedName>
        <fullName evidence="4">SDR family NAD(P)-dependent oxidoreductase</fullName>
    </submittedName>
</protein>
<dbReference type="AlphaFoldDB" id="A0AA47FG04"/>
<dbReference type="PANTHER" id="PTHR43115">
    <property type="entry name" value="DEHYDROGENASE/REDUCTASE SDR FAMILY MEMBER 11"/>
    <property type="match status" value="1"/>
</dbReference>
<evidence type="ECO:0000256" key="1">
    <source>
        <dbReference type="ARBA" id="ARBA00006484"/>
    </source>
</evidence>
<name>A0AA47FG04_STRMC</name>
<dbReference type="EMBL" id="CP113440">
    <property type="protein sequence ID" value="WAK64392.1"/>
    <property type="molecule type" value="Genomic_DNA"/>
</dbReference>
<comment type="similarity">
    <text evidence="1">Belongs to the short-chain dehydrogenases/reductases (SDR) family.</text>
</comment>
<evidence type="ECO:0000313" key="3">
    <source>
        <dbReference type="EMBL" id="MCW8678816.1"/>
    </source>
</evidence>
<reference evidence="4" key="3">
    <citation type="submission" date="2022-11" db="EMBL/GenBank/DDBJ databases">
        <authorList>
            <person name="Johnson J.D."/>
        </authorList>
    </citation>
    <scope>NUCLEOTIDE SEQUENCE</scope>
    <source>
        <strain evidence="3">E28</strain>
        <strain evidence="4">E37</strain>
    </source>
</reference>
<dbReference type="EMBL" id="JAPHJC010000056">
    <property type="protein sequence ID" value="MCW8678816.1"/>
    <property type="molecule type" value="Genomic_DNA"/>
</dbReference>
<dbReference type="GO" id="GO:0016491">
    <property type="term" value="F:oxidoreductase activity"/>
    <property type="evidence" value="ECO:0007669"/>
    <property type="project" value="UniProtKB-KW"/>
</dbReference>
<evidence type="ECO:0000313" key="6">
    <source>
        <dbReference type="Proteomes" id="UP001209889"/>
    </source>
</evidence>
<reference evidence="3" key="5">
    <citation type="submission" date="2024-05" db="EMBL/GenBank/DDBJ databases">
        <title>Streptococcus macedonicus and Acinetobacter baumannii: co-inhabitants of the cheese production environment.</title>
        <authorList>
            <person name="Johnson J."/>
            <person name="Curtin C."/>
            <person name="Waite-Cusic J."/>
        </authorList>
    </citation>
    <scope>NUCLEOTIDE SEQUENCE</scope>
    <source>
        <strain evidence="3">E28</strain>
    </source>
</reference>
<accession>A0AA47FG04</accession>
<evidence type="ECO:0000313" key="5">
    <source>
        <dbReference type="Proteomes" id="UP001156410"/>
    </source>
</evidence>
<keyword evidence="2" id="KW-0560">Oxidoreductase</keyword>
<dbReference type="Gene3D" id="3.40.50.720">
    <property type="entry name" value="NAD(P)-binding Rossmann-like Domain"/>
    <property type="match status" value="1"/>
</dbReference>
<dbReference type="Proteomes" id="UP001156410">
    <property type="component" value="Chromosome"/>
</dbReference>
<dbReference type="PRINTS" id="PR00081">
    <property type="entry name" value="GDHRDH"/>
</dbReference>
<evidence type="ECO:0000313" key="4">
    <source>
        <dbReference type="EMBL" id="WAK64392.1"/>
    </source>
</evidence>
<organism evidence="4 5">
    <name type="scientific">Streptococcus macedonicus</name>
    <name type="common">Streptococcus gallolyticus macedonicus</name>
    <dbReference type="NCBI Taxonomy" id="59310"/>
    <lineage>
        <taxon>Bacteria</taxon>
        <taxon>Bacillati</taxon>
        <taxon>Bacillota</taxon>
        <taxon>Bacilli</taxon>
        <taxon>Lactobacillales</taxon>
        <taxon>Streptococcaceae</taxon>
        <taxon>Streptococcus</taxon>
    </lineage>
</organism>
<dbReference type="InterPro" id="IPR002347">
    <property type="entry name" value="SDR_fam"/>
</dbReference>
<dbReference type="PANTHER" id="PTHR43115:SF4">
    <property type="entry name" value="DEHYDROGENASE_REDUCTASE SDR FAMILY MEMBER 11"/>
    <property type="match status" value="1"/>
</dbReference>
<evidence type="ECO:0000256" key="2">
    <source>
        <dbReference type="ARBA" id="ARBA00023002"/>
    </source>
</evidence>
<reference evidence="6" key="4">
    <citation type="submission" date="2023-07" db="EMBL/GenBank/DDBJ databases">
        <title>Streptococcus macedonicus and Acinetobacter baumannii: co-inhabitants of the cheese production environment.</title>
        <authorList>
            <person name="Johnson J."/>
            <person name="Curtin C."/>
            <person name="Waite-Cusic J."/>
        </authorList>
    </citation>
    <scope>NUCLEOTIDE SEQUENCE [LARGE SCALE GENOMIC DNA]</scope>
    <source>
        <strain evidence="6">E28</strain>
    </source>
</reference>
<dbReference type="InterPro" id="IPR020904">
    <property type="entry name" value="Sc_DH/Rdtase_CS"/>
</dbReference>
<proteinExistence type="inferred from homology"/>
<keyword evidence="6" id="KW-1185">Reference proteome</keyword>
<reference evidence="4" key="1">
    <citation type="submission" date="2022-11" db="EMBL/GenBank/DDBJ databases">
        <title>Streptococcus macedonicus and Acinetobacter baumannii: co-inhabitants of the cheese production environment.</title>
        <authorList>
            <person name="Johnson J."/>
        </authorList>
    </citation>
    <scope>NUCLEOTIDE SEQUENCE</scope>
    <source>
        <strain evidence="4">E37</strain>
    </source>
</reference>
<gene>
    <name evidence="4" type="ORF">OQG81_03645</name>
    <name evidence="3" type="ORF">OQH01_10095</name>
</gene>
<dbReference type="SUPFAM" id="SSF51735">
    <property type="entry name" value="NAD(P)-binding Rossmann-fold domains"/>
    <property type="match status" value="1"/>
</dbReference>
<dbReference type="PROSITE" id="PS00061">
    <property type="entry name" value="ADH_SHORT"/>
    <property type="match status" value="1"/>
</dbReference>
<dbReference type="Proteomes" id="UP001209889">
    <property type="component" value="Unassembled WGS sequence"/>
</dbReference>